<feature type="repeat" description="TPR" evidence="1">
    <location>
        <begin position="63"/>
        <end position="96"/>
    </location>
</feature>
<gene>
    <name evidence="2" type="ORF">BLW93_07965</name>
</gene>
<dbReference type="Gene3D" id="1.25.40.10">
    <property type="entry name" value="Tetratricopeptide repeat domain"/>
    <property type="match status" value="2"/>
</dbReference>
<dbReference type="AlphaFoldDB" id="A0A1R1MJI7"/>
<dbReference type="SUPFAM" id="SSF48452">
    <property type="entry name" value="TPR-like"/>
    <property type="match status" value="1"/>
</dbReference>
<proteinExistence type="predicted"/>
<dbReference type="RefSeq" id="WP_076713564.1">
    <property type="nucleotide sequence ID" value="NZ_MOEN01000038.1"/>
</dbReference>
<comment type="caution">
    <text evidence="2">The sequence shown here is derived from an EMBL/GenBank/DDBJ whole genome shotgun (WGS) entry which is preliminary data.</text>
</comment>
<evidence type="ECO:0008006" key="4">
    <source>
        <dbReference type="Google" id="ProtNLM"/>
    </source>
</evidence>
<evidence type="ECO:0000256" key="1">
    <source>
        <dbReference type="PROSITE-ProRule" id="PRU00339"/>
    </source>
</evidence>
<evidence type="ECO:0000313" key="3">
    <source>
        <dbReference type="Proteomes" id="UP000187408"/>
    </source>
</evidence>
<name>A0A1R1MJI7_9BACT</name>
<accession>A0A1R1MJI7</accession>
<dbReference type="Pfam" id="PF13174">
    <property type="entry name" value="TPR_6"/>
    <property type="match status" value="1"/>
</dbReference>
<dbReference type="STRING" id="1914305.BLW93_07965"/>
<reference evidence="2 3" key="1">
    <citation type="submission" date="2016-10" db="EMBL/GenBank/DDBJ databases">
        <title>Genome sequence of a sulfur-reducing bacterium Desulfurobacterium indicum K6013.</title>
        <authorList>
            <person name="Cao J."/>
            <person name="Shao Z."/>
            <person name="Alain K."/>
            <person name="Jebbar M."/>
        </authorList>
    </citation>
    <scope>NUCLEOTIDE SEQUENCE [LARGE SCALE GENOMIC DNA]</scope>
    <source>
        <strain evidence="2 3">K6013</strain>
    </source>
</reference>
<dbReference type="InterPro" id="IPR011990">
    <property type="entry name" value="TPR-like_helical_dom_sf"/>
</dbReference>
<dbReference type="SMART" id="SM00028">
    <property type="entry name" value="TPR"/>
    <property type="match status" value="4"/>
</dbReference>
<dbReference type="EMBL" id="MOEN01000038">
    <property type="protein sequence ID" value="OMH39916.1"/>
    <property type="molecule type" value="Genomic_DNA"/>
</dbReference>
<dbReference type="Proteomes" id="UP000187408">
    <property type="component" value="Unassembled WGS sequence"/>
</dbReference>
<feature type="repeat" description="TPR" evidence="1">
    <location>
        <begin position="171"/>
        <end position="204"/>
    </location>
</feature>
<evidence type="ECO:0000313" key="2">
    <source>
        <dbReference type="EMBL" id="OMH39916.1"/>
    </source>
</evidence>
<dbReference type="OrthoDB" id="9641at2"/>
<dbReference type="InterPro" id="IPR019734">
    <property type="entry name" value="TPR_rpt"/>
</dbReference>
<protein>
    <recommendedName>
        <fullName evidence="4">Tetratricopeptide repeat protein</fullName>
    </recommendedName>
</protein>
<organism evidence="2 3">
    <name type="scientific">Desulfurobacterium indicum</name>
    <dbReference type="NCBI Taxonomy" id="1914305"/>
    <lineage>
        <taxon>Bacteria</taxon>
        <taxon>Pseudomonadati</taxon>
        <taxon>Aquificota</taxon>
        <taxon>Aquificia</taxon>
        <taxon>Desulfurobacteriales</taxon>
        <taxon>Desulfurobacteriaceae</taxon>
        <taxon>Desulfurobacterium</taxon>
    </lineage>
</organism>
<keyword evidence="3" id="KW-1185">Reference proteome</keyword>
<dbReference type="PROSITE" id="PS50005">
    <property type="entry name" value="TPR"/>
    <property type="match status" value="2"/>
</dbReference>
<dbReference type="Pfam" id="PF13181">
    <property type="entry name" value="TPR_8"/>
    <property type="match status" value="1"/>
</dbReference>
<keyword evidence="1" id="KW-0802">TPR repeat</keyword>
<sequence>MGFANFFKKKGTEELFHEAVAEKNYLKIVSYGRKLMEKGDVSSQVINPLVEALIKIGNKDEAIKILDDYAEEKLKNGYYAAAIAFLQKALKHDPNNLRTVELLSSAYVKKNLYYEAFIVLIDLFKKLCKEGRNVSKIKDSIEHFIEKNSHPIFYEMYADALLESDNKDEAYKNYIMAGSMYASLSKFEEALNAYLKAREIKTSEIVDQKITEIVAKLQDSSTRRKILKGLILNNRENLDLLQTVIKEFTKNNLLDDIDQVILTLKDTKLKWTIAILRDIETGEIESAFENIEQLSKLNKELAEKLKGRLFAKYPEAVEFEKEPESVYGEIPSSDEILSSIFSAVDEAEPLEQPDDKGSLLKVASSSHHVDNREIAKTSTQLDGPIHTISMAEAMLGLGNYEKAIEMAKKALEFPEVRFRAISLIASAHVSQGKYKEALNHLLDVLKKYPLSNEEKRNIKEAIGKIYEEIGDKPKASFWYKEAKKET</sequence>